<dbReference type="Gene3D" id="3.90.1200.10">
    <property type="match status" value="1"/>
</dbReference>
<proteinExistence type="predicted"/>
<dbReference type="PANTHER" id="PTHR21310:SF59">
    <property type="entry name" value="AMINOGLYCOSIDE PHOSPHOTRANSFERASE DOMAIN-CONTAINING PROTEIN"/>
    <property type="match status" value="1"/>
</dbReference>
<name>A0ABW2KK26_9ACTN</name>
<dbReference type="RefSeq" id="WP_379872397.1">
    <property type="nucleotide sequence ID" value="NZ_JBHTBH010000009.1"/>
</dbReference>
<evidence type="ECO:0000259" key="1">
    <source>
        <dbReference type="Pfam" id="PF01636"/>
    </source>
</evidence>
<evidence type="ECO:0000313" key="2">
    <source>
        <dbReference type="EMBL" id="MFC7329743.1"/>
    </source>
</evidence>
<dbReference type="InterPro" id="IPR002575">
    <property type="entry name" value="Aminoglycoside_PTrfase"/>
</dbReference>
<dbReference type="PANTHER" id="PTHR21310">
    <property type="entry name" value="AMINOGLYCOSIDE PHOSPHOTRANSFERASE-RELATED-RELATED"/>
    <property type="match status" value="1"/>
</dbReference>
<dbReference type="InterPro" id="IPR011009">
    <property type="entry name" value="Kinase-like_dom_sf"/>
</dbReference>
<dbReference type="EMBL" id="JBHTBH010000009">
    <property type="protein sequence ID" value="MFC7329743.1"/>
    <property type="molecule type" value="Genomic_DNA"/>
</dbReference>
<keyword evidence="3" id="KW-1185">Reference proteome</keyword>
<evidence type="ECO:0000313" key="3">
    <source>
        <dbReference type="Proteomes" id="UP001596540"/>
    </source>
</evidence>
<dbReference type="Gene3D" id="3.30.200.20">
    <property type="entry name" value="Phosphorylase Kinase, domain 1"/>
    <property type="match status" value="1"/>
</dbReference>
<accession>A0ABW2KK26</accession>
<feature type="domain" description="Aminoglycoside phosphotransferase" evidence="1">
    <location>
        <begin position="37"/>
        <end position="285"/>
    </location>
</feature>
<reference evidence="3" key="1">
    <citation type="journal article" date="2019" name="Int. J. Syst. Evol. Microbiol.">
        <title>The Global Catalogue of Microorganisms (GCM) 10K type strain sequencing project: providing services to taxonomists for standard genome sequencing and annotation.</title>
        <authorList>
            <consortium name="The Broad Institute Genomics Platform"/>
            <consortium name="The Broad Institute Genome Sequencing Center for Infectious Disease"/>
            <person name="Wu L."/>
            <person name="Ma J."/>
        </authorList>
    </citation>
    <scope>NUCLEOTIDE SEQUENCE [LARGE SCALE GENOMIC DNA]</scope>
    <source>
        <strain evidence="3">CGMCC 4.7382</strain>
    </source>
</reference>
<gene>
    <name evidence="2" type="ORF">ACFQRF_18585</name>
</gene>
<comment type="caution">
    <text evidence="2">The sequence shown here is derived from an EMBL/GenBank/DDBJ whole genome shotgun (WGS) entry which is preliminary data.</text>
</comment>
<dbReference type="SUPFAM" id="SSF56112">
    <property type="entry name" value="Protein kinase-like (PK-like)"/>
    <property type="match status" value="1"/>
</dbReference>
<protein>
    <submittedName>
        <fullName evidence="2">Phosphotransferase family protein</fullName>
    </submittedName>
</protein>
<dbReference type="InterPro" id="IPR051678">
    <property type="entry name" value="AGP_Transferase"/>
</dbReference>
<dbReference type="Pfam" id="PF01636">
    <property type="entry name" value="APH"/>
    <property type="match status" value="1"/>
</dbReference>
<organism evidence="2 3">
    <name type="scientific">Marinactinospora rubrisoli</name>
    <dbReference type="NCBI Taxonomy" id="2715399"/>
    <lineage>
        <taxon>Bacteria</taxon>
        <taxon>Bacillati</taxon>
        <taxon>Actinomycetota</taxon>
        <taxon>Actinomycetes</taxon>
        <taxon>Streptosporangiales</taxon>
        <taxon>Nocardiopsidaceae</taxon>
        <taxon>Marinactinospora</taxon>
    </lineage>
</organism>
<dbReference type="Proteomes" id="UP001596540">
    <property type="component" value="Unassembled WGS sequence"/>
</dbReference>
<sequence>MRPGDGTALDRAVLERVLDASGVDPARLSSYAQAAEGTFNSVHILRLTEGPDLVLKVAPDPQAPMMSYEHGLTRTEELFYRTAAGRVPVPDVLHADFGRGVIDRDFLLMTRCPGESWHARHPGIGPGERIRLRAELGRLAAALHRITGPGFGYPHLGLAADWRTAFLAMIDAVLADARAFAAALPVPADRVAELVHGQADLLDEVGTPVLVHFDLWPGNILVDTTDRGPVISGLVDGERCFWGDPLAEMVSVALFGDVEDDPAFLRGYRGAGGTVVLDARTRRRLALYRCYLYLIMLVEAVPRRAGGPEHEHVARLVRRELTASLDALAGIGTEDGR</sequence>